<sequence length="154" mass="16188">MAYASDAELSHAATRLLELTDASSIFGCGTHPTTVARVSATERRLDLHVAVDGSVASAAGVLDEGWAGIMADNLTSILFILFTGAMVHVSTALSLRTLAPVRPAVSGILVECALDHAAQSLHATVVFRDAAHPETVYATASHTKFLRPKQPARI</sequence>
<reference evidence="1" key="1">
    <citation type="submission" date="2022-07" db="EMBL/GenBank/DDBJ databases">
        <title>Phylogenomic reconstructions and comparative analyses of Kickxellomycotina fungi.</title>
        <authorList>
            <person name="Reynolds N.K."/>
            <person name="Stajich J.E."/>
            <person name="Barry K."/>
            <person name="Grigoriev I.V."/>
            <person name="Crous P."/>
            <person name="Smith M.E."/>
        </authorList>
    </citation>
    <scope>NUCLEOTIDE SEQUENCE</scope>
    <source>
        <strain evidence="1">BCRC 34381</strain>
    </source>
</reference>
<evidence type="ECO:0000313" key="1">
    <source>
        <dbReference type="EMBL" id="KAJ1726043.1"/>
    </source>
</evidence>
<organism evidence="1 2">
    <name type="scientific">Coemansia biformis</name>
    <dbReference type="NCBI Taxonomy" id="1286918"/>
    <lineage>
        <taxon>Eukaryota</taxon>
        <taxon>Fungi</taxon>
        <taxon>Fungi incertae sedis</taxon>
        <taxon>Zoopagomycota</taxon>
        <taxon>Kickxellomycotina</taxon>
        <taxon>Kickxellomycetes</taxon>
        <taxon>Kickxellales</taxon>
        <taxon>Kickxellaceae</taxon>
        <taxon>Coemansia</taxon>
    </lineage>
</organism>
<evidence type="ECO:0000313" key="2">
    <source>
        <dbReference type="Proteomes" id="UP001143981"/>
    </source>
</evidence>
<evidence type="ECO:0008006" key="3">
    <source>
        <dbReference type="Google" id="ProtNLM"/>
    </source>
</evidence>
<dbReference type="EMBL" id="JANBOI010001816">
    <property type="protein sequence ID" value="KAJ1726043.1"/>
    <property type="molecule type" value="Genomic_DNA"/>
</dbReference>
<comment type="caution">
    <text evidence="1">The sequence shown here is derived from an EMBL/GenBank/DDBJ whole genome shotgun (WGS) entry which is preliminary data.</text>
</comment>
<proteinExistence type="predicted"/>
<dbReference type="OrthoDB" id="46529at2759"/>
<keyword evidence="2" id="KW-1185">Reference proteome</keyword>
<name>A0A9W7Y7K8_9FUNG</name>
<accession>A0A9W7Y7K8</accession>
<dbReference type="Proteomes" id="UP001143981">
    <property type="component" value="Unassembled WGS sequence"/>
</dbReference>
<protein>
    <recommendedName>
        <fullName evidence="3">Thioesterase domain-containing protein</fullName>
    </recommendedName>
</protein>
<dbReference type="Gene3D" id="3.10.129.10">
    <property type="entry name" value="Hotdog Thioesterase"/>
    <property type="match status" value="1"/>
</dbReference>
<dbReference type="AlphaFoldDB" id="A0A9W7Y7K8"/>
<gene>
    <name evidence="1" type="ORF">LPJ61_005458</name>
</gene>